<name>A0A382Z352_9ZZZZ</name>
<evidence type="ECO:0000313" key="1">
    <source>
        <dbReference type="EMBL" id="SVD89957.1"/>
    </source>
</evidence>
<sequence>MKAIARWRVNTPYEIFKLGEEVDPDPDPIIRLDVSDCTAH</sequence>
<feature type="non-terminal residue" evidence="1">
    <location>
        <position position="40"/>
    </location>
</feature>
<gene>
    <name evidence="1" type="ORF">METZ01_LOCUS442811</name>
</gene>
<dbReference type="AlphaFoldDB" id="A0A382Z352"/>
<dbReference type="EMBL" id="UINC01180647">
    <property type="protein sequence ID" value="SVD89957.1"/>
    <property type="molecule type" value="Genomic_DNA"/>
</dbReference>
<proteinExistence type="predicted"/>
<protein>
    <submittedName>
        <fullName evidence="1">Uncharacterized protein</fullName>
    </submittedName>
</protein>
<accession>A0A382Z352</accession>
<dbReference type="Gene3D" id="1.10.3670.10">
    <property type="entry name" value="Putative xylanase like domain"/>
    <property type="match status" value="1"/>
</dbReference>
<reference evidence="1" key="1">
    <citation type="submission" date="2018-05" db="EMBL/GenBank/DDBJ databases">
        <authorList>
            <person name="Lanie J.A."/>
            <person name="Ng W.-L."/>
            <person name="Kazmierczak K.M."/>
            <person name="Andrzejewski T.M."/>
            <person name="Davidsen T.M."/>
            <person name="Wayne K.J."/>
            <person name="Tettelin H."/>
            <person name="Glass J.I."/>
            <person name="Rusch D."/>
            <person name="Podicherti R."/>
            <person name="Tsui H.-C.T."/>
            <person name="Winkler M.E."/>
        </authorList>
    </citation>
    <scope>NUCLEOTIDE SEQUENCE</scope>
</reference>
<organism evidence="1">
    <name type="scientific">marine metagenome</name>
    <dbReference type="NCBI Taxonomy" id="408172"/>
    <lineage>
        <taxon>unclassified sequences</taxon>
        <taxon>metagenomes</taxon>
        <taxon>ecological metagenomes</taxon>
    </lineage>
</organism>